<gene>
    <name evidence="10" type="ORF">RFI_34418</name>
</gene>
<dbReference type="GO" id="GO:0005634">
    <property type="term" value="C:nucleus"/>
    <property type="evidence" value="ECO:0007669"/>
    <property type="project" value="UniProtKB-SubCell"/>
</dbReference>
<dbReference type="PROSITE" id="PS50217">
    <property type="entry name" value="BZIP"/>
    <property type="match status" value="1"/>
</dbReference>
<dbReference type="Proteomes" id="UP000023152">
    <property type="component" value="Unassembled WGS sequence"/>
</dbReference>
<feature type="region of interest" description="Disordered" evidence="8">
    <location>
        <begin position="277"/>
        <end position="301"/>
    </location>
</feature>
<feature type="compositionally biased region" description="Polar residues" evidence="8">
    <location>
        <begin position="97"/>
        <end position="110"/>
    </location>
</feature>
<dbReference type="EMBL" id="ASPP01034415">
    <property type="protein sequence ID" value="ETO02992.1"/>
    <property type="molecule type" value="Genomic_DNA"/>
</dbReference>
<evidence type="ECO:0000256" key="7">
    <source>
        <dbReference type="SAM" id="Coils"/>
    </source>
</evidence>
<dbReference type="SUPFAM" id="SSF57959">
    <property type="entry name" value="Leucine zipper domain"/>
    <property type="match status" value="1"/>
</dbReference>
<dbReference type="Gene3D" id="1.20.5.170">
    <property type="match status" value="1"/>
</dbReference>
<evidence type="ECO:0000256" key="4">
    <source>
        <dbReference type="ARBA" id="ARBA00023125"/>
    </source>
</evidence>
<comment type="similarity">
    <text evidence="2">Belongs to the bZIP family.</text>
</comment>
<comment type="caution">
    <text evidence="10">The sequence shown here is derived from an EMBL/GenBank/DDBJ whole genome shotgun (WGS) entry which is preliminary data.</text>
</comment>
<reference evidence="10 11" key="1">
    <citation type="journal article" date="2013" name="Curr. Biol.">
        <title>The Genome of the Foraminiferan Reticulomyxa filosa.</title>
        <authorList>
            <person name="Glockner G."/>
            <person name="Hulsmann N."/>
            <person name="Schleicher M."/>
            <person name="Noegel A.A."/>
            <person name="Eichinger L."/>
            <person name="Gallinger C."/>
            <person name="Pawlowski J."/>
            <person name="Sierra R."/>
            <person name="Euteneuer U."/>
            <person name="Pillet L."/>
            <person name="Moustafa A."/>
            <person name="Platzer M."/>
            <person name="Groth M."/>
            <person name="Szafranski K."/>
            <person name="Schliwa M."/>
        </authorList>
    </citation>
    <scope>NUCLEOTIDE SEQUENCE [LARGE SCALE GENOMIC DNA]</scope>
</reference>
<evidence type="ECO:0000256" key="8">
    <source>
        <dbReference type="SAM" id="MobiDB-lite"/>
    </source>
</evidence>
<evidence type="ECO:0000256" key="5">
    <source>
        <dbReference type="ARBA" id="ARBA00023163"/>
    </source>
</evidence>
<dbReference type="PANTHER" id="PTHR47416">
    <property type="entry name" value="BASIC-LEUCINE ZIPPER TRANSCRIPTION FACTOR F-RELATED"/>
    <property type="match status" value="1"/>
</dbReference>
<dbReference type="PANTHER" id="PTHR47416:SF8">
    <property type="entry name" value="BASIC-LEUCINE ZIPPER TRANSCRIPTION FACTOR E-RELATED"/>
    <property type="match status" value="1"/>
</dbReference>
<proteinExistence type="inferred from homology"/>
<dbReference type="AlphaFoldDB" id="X6LPC8"/>
<feature type="region of interest" description="Disordered" evidence="8">
    <location>
        <begin position="97"/>
        <end position="151"/>
    </location>
</feature>
<accession>X6LPC8</accession>
<protein>
    <recommendedName>
        <fullName evidence="9">BZIP domain-containing protein</fullName>
    </recommendedName>
</protein>
<keyword evidence="5" id="KW-0804">Transcription</keyword>
<organism evidence="10 11">
    <name type="scientific">Reticulomyxa filosa</name>
    <dbReference type="NCBI Taxonomy" id="46433"/>
    <lineage>
        <taxon>Eukaryota</taxon>
        <taxon>Sar</taxon>
        <taxon>Rhizaria</taxon>
        <taxon>Retaria</taxon>
        <taxon>Foraminifera</taxon>
        <taxon>Monothalamids</taxon>
        <taxon>Reticulomyxidae</taxon>
        <taxon>Reticulomyxa</taxon>
    </lineage>
</organism>
<keyword evidence="7" id="KW-0175">Coiled coil</keyword>
<keyword evidence="11" id="KW-1185">Reference proteome</keyword>
<name>X6LPC8_RETFI</name>
<evidence type="ECO:0000256" key="6">
    <source>
        <dbReference type="ARBA" id="ARBA00023242"/>
    </source>
</evidence>
<keyword evidence="3" id="KW-0805">Transcription regulation</keyword>
<dbReference type="Pfam" id="PF00170">
    <property type="entry name" value="bZIP_1"/>
    <property type="match status" value="1"/>
</dbReference>
<comment type="subcellular location">
    <subcellularLocation>
        <location evidence="1">Nucleus</location>
    </subcellularLocation>
</comment>
<feature type="compositionally biased region" description="Low complexity" evidence="8">
    <location>
        <begin position="277"/>
        <end position="290"/>
    </location>
</feature>
<feature type="domain" description="BZIP" evidence="9">
    <location>
        <begin position="197"/>
        <end position="257"/>
    </location>
</feature>
<feature type="coiled-coil region" evidence="7">
    <location>
        <begin position="222"/>
        <end position="256"/>
    </location>
</feature>
<keyword evidence="4" id="KW-0238">DNA-binding</keyword>
<evidence type="ECO:0000313" key="10">
    <source>
        <dbReference type="EMBL" id="ETO02992.1"/>
    </source>
</evidence>
<evidence type="ECO:0000256" key="1">
    <source>
        <dbReference type="ARBA" id="ARBA00004123"/>
    </source>
</evidence>
<evidence type="ECO:0000256" key="3">
    <source>
        <dbReference type="ARBA" id="ARBA00023015"/>
    </source>
</evidence>
<keyword evidence="6" id="KW-0539">Nucleus</keyword>
<evidence type="ECO:0000256" key="2">
    <source>
        <dbReference type="ARBA" id="ARBA00007163"/>
    </source>
</evidence>
<dbReference type="CDD" id="cd14687">
    <property type="entry name" value="bZIP_ATF2"/>
    <property type="match status" value="1"/>
</dbReference>
<dbReference type="GO" id="GO:0003700">
    <property type="term" value="F:DNA-binding transcription factor activity"/>
    <property type="evidence" value="ECO:0007669"/>
    <property type="project" value="InterPro"/>
</dbReference>
<dbReference type="InterPro" id="IPR004827">
    <property type="entry name" value="bZIP"/>
</dbReference>
<dbReference type="SMART" id="SM00338">
    <property type="entry name" value="BRLZ"/>
    <property type="match status" value="1"/>
</dbReference>
<evidence type="ECO:0000313" key="11">
    <source>
        <dbReference type="Proteomes" id="UP000023152"/>
    </source>
</evidence>
<evidence type="ECO:0000259" key="9">
    <source>
        <dbReference type="PROSITE" id="PS50217"/>
    </source>
</evidence>
<dbReference type="GO" id="GO:0003677">
    <property type="term" value="F:DNA binding"/>
    <property type="evidence" value="ECO:0007669"/>
    <property type="project" value="UniProtKB-KW"/>
</dbReference>
<dbReference type="InterPro" id="IPR046347">
    <property type="entry name" value="bZIP_sf"/>
</dbReference>
<sequence>MSITYSINATLENNEEIKCQKLFFQIKLLVLTSKRAIVSSWLKFDFELRHWTRMFLSMKTPDSLKKERLVKRRMISYNYHTIFFFFWKTTIKKISNDSWKGTQSQGSKNGSKCKGEKSSENKSKVRTIKLDETKEPEDGPKDSTMPSHAAPMMIDVTTGCATNIRSEAKVITQGRLTRLKELSERPEERLSTHQRNEKKRIIRLEKNRRAAAMSRRKKKMYIKNLEQRATLMAKHLAILEMENNQLRGIIHQLSNQLGACQMFGGVTPLLMPPTISSSSSFSSSSSSSSSPPTHLLPHASTTNPADFAVPQPFPYPENVSGKFLQKKKKKKKNHFLFLTRNDVYIIHNFMTTIDSFKVVKKRKLDNGQCLPTSYIYLFVLF</sequence>
<feature type="compositionally biased region" description="Basic and acidic residues" evidence="8">
    <location>
        <begin position="113"/>
        <end position="141"/>
    </location>
</feature>